<name>A0ACB8CGB2_DERSI</name>
<sequence length="738" mass="84068">MDSSRLPLSSHSVWTQRSTGQLAAMEREIREAERLQRLKGHQVEQIMPGNHDWWFTKEDTSHAGCWIRYASFVLGIAVAMSSTLFSAPVVFLAHINSCQRGCFSLEHDLKTSLNHSVHPCDDFYGHVCSGWDSKAAHYTTPLDKYRIAFSRSVIKAMLLERIPVLSKKARGKAARFMLRCISRVEQRSASSLQTFLQELGLSWPHRSSATRPQLFNIFVRASLHFGMPLFWAIYIGRHPLRPLENTIYMTLDPSFKHWVHEVHVLAARGKESEYLRRGAEVIGGEGQSYSFMIHHVLQAHADLCDLVNRFFGEHRLPQFHSLTDPDLRRALNGYLPDESQLWPEDEIVNLQPEFFQNLDDMYLSQSVYQERFNLFLGAYAVWMLSPLASGYLTSSMLADMGHKNDEVNYRCFKCFEALEAVMPLVRYHLHRGATDDIKHLRSIARLSTSSMSACLRSYGESVEKHAAAILPHISVNAFNMTTTWQMLDSMYAYLPSVPDVPTFFELYRRAAMATAAFFTRSLRRPHHSIYHVPGIAKNRQYRLLVSREVSVEYFLTTPPLYGTWRPTTVLSALSGTPISVQLANFIRFTMFFNSRFQCYPREELPPGASDLSDDLRRLAQVAAESLPNASVYEMREVSQASFAAHAASYIPSIAEWRPASAGGGNETTLELDRLFFYLICYSQCGTEERERLKKMAACNVALPAAPRFRKAFKCGPRHRLVTNFTWPEPAVTVTAEPS</sequence>
<comment type="caution">
    <text evidence="1">The sequence shown here is derived from an EMBL/GenBank/DDBJ whole genome shotgun (WGS) entry which is preliminary data.</text>
</comment>
<dbReference type="EMBL" id="CM023476">
    <property type="protein sequence ID" value="KAH7941736.1"/>
    <property type="molecule type" value="Genomic_DNA"/>
</dbReference>
<accession>A0ACB8CGB2</accession>
<reference evidence="1" key="1">
    <citation type="submission" date="2020-05" db="EMBL/GenBank/DDBJ databases">
        <title>Large-scale comparative analyses of tick genomes elucidate their genetic diversity and vector capacities.</title>
        <authorList>
            <person name="Jia N."/>
            <person name="Wang J."/>
            <person name="Shi W."/>
            <person name="Du L."/>
            <person name="Sun Y."/>
            <person name="Zhan W."/>
            <person name="Jiang J."/>
            <person name="Wang Q."/>
            <person name="Zhang B."/>
            <person name="Ji P."/>
            <person name="Sakyi L.B."/>
            <person name="Cui X."/>
            <person name="Yuan T."/>
            <person name="Jiang B."/>
            <person name="Yang W."/>
            <person name="Lam T.T.-Y."/>
            <person name="Chang Q."/>
            <person name="Ding S."/>
            <person name="Wang X."/>
            <person name="Zhu J."/>
            <person name="Ruan X."/>
            <person name="Zhao L."/>
            <person name="Wei J."/>
            <person name="Que T."/>
            <person name="Du C."/>
            <person name="Cheng J."/>
            <person name="Dai P."/>
            <person name="Han X."/>
            <person name="Huang E."/>
            <person name="Gao Y."/>
            <person name="Liu J."/>
            <person name="Shao H."/>
            <person name="Ye R."/>
            <person name="Li L."/>
            <person name="Wei W."/>
            <person name="Wang X."/>
            <person name="Wang C."/>
            <person name="Yang T."/>
            <person name="Huo Q."/>
            <person name="Li W."/>
            <person name="Guo W."/>
            <person name="Chen H."/>
            <person name="Zhou L."/>
            <person name="Ni X."/>
            <person name="Tian J."/>
            <person name="Zhou Y."/>
            <person name="Sheng Y."/>
            <person name="Liu T."/>
            <person name="Pan Y."/>
            <person name="Xia L."/>
            <person name="Li J."/>
            <person name="Zhao F."/>
            <person name="Cao W."/>
        </authorList>
    </citation>
    <scope>NUCLEOTIDE SEQUENCE</scope>
    <source>
        <strain evidence="1">Dsil-2018</strain>
    </source>
</reference>
<protein>
    <submittedName>
        <fullName evidence="1">Uncharacterized protein</fullName>
    </submittedName>
</protein>
<gene>
    <name evidence="1" type="ORF">HPB49_016661</name>
</gene>
<evidence type="ECO:0000313" key="1">
    <source>
        <dbReference type="EMBL" id="KAH7941736.1"/>
    </source>
</evidence>
<evidence type="ECO:0000313" key="2">
    <source>
        <dbReference type="Proteomes" id="UP000821865"/>
    </source>
</evidence>
<keyword evidence="2" id="KW-1185">Reference proteome</keyword>
<proteinExistence type="predicted"/>
<dbReference type="Proteomes" id="UP000821865">
    <property type="component" value="Chromosome 7"/>
</dbReference>
<organism evidence="1 2">
    <name type="scientific">Dermacentor silvarum</name>
    <name type="common">Tick</name>
    <dbReference type="NCBI Taxonomy" id="543639"/>
    <lineage>
        <taxon>Eukaryota</taxon>
        <taxon>Metazoa</taxon>
        <taxon>Ecdysozoa</taxon>
        <taxon>Arthropoda</taxon>
        <taxon>Chelicerata</taxon>
        <taxon>Arachnida</taxon>
        <taxon>Acari</taxon>
        <taxon>Parasitiformes</taxon>
        <taxon>Ixodida</taxon>
        <taxon>Ixodoidea</taxon>
        <taxon>Ixodidae</taxon>
        <taxon>Rhipicephalinae</taxon>
        <taxon>Dermacentor</taxon>
    </lineage>
</organism>